<organism evidence="4 5">
    <name type="scientific">Natronincola ferrireducens</name>
    <dbReference type="NCBI Taxonomy" id="393762"/>
    <lineage>
        <taxon>Bacteria</taxon>
        <taxon>Bacillati</taxon>
        <taxon>Bacillota</taxon>
        <taxon>Clostridia</taxon>
        <taxon>Peptostreptococcales</taxon>
        <taxon>Natronincolaceae</taxon>
        <taxon>Natronincola</taxon>
    </lineage>
</organism>
<dbReference type="InterPro" id="IPR045254">
    <property type="entry name" value="Nit1/2_C-N_Hydrolase"/>
</dbReference>
<comment type="similarity">
    <text evidence="1">Belongs to the carbon-nitrogen hydrolase superfamily. NIT1/NIT2 family.</text>
</comment>
<dbReference type="STRING" id="393762.SAMN05660472_01004"/>
<reference evidence="4 5" key="1">
    <citation type="submission" date="2016-10" db="EMBL/GenBank/DDBJ databases">
        <authorList>
            <person name="de Groot N.N."/>
        </authorList>
    </citation>
    <scope>NUCLEOTIDE SEQUENCE [LARGE SCALE GENOMIC DNA]</scope>
    <source>
        <strain evidence="4 5">DSM 18346</strain>
    </source>
</reference>
<gene>
    <name evidence="4" type="ORF">SAMN05660472_01004</name>
</gene>
<evidence type="ECO:0000256" key="1">
    <source>
        <dbReference type="ARBA" id="ARBA00010613"/>
    </source>
</evidence>
<dbReference type="GO" id="GO:0006107">
    <property type="term" value="P:oxaloacetate metabolic process"/>
    <property type="evidence" value="ECO:0007669"/>
    <property type="project" value="TreeGrafter"/>
</dbReference>
<dbReference type="PANTHER" id="PTHR23088">
    <property type="entry name" value="NITRILASE-RELATED"/>
    <property type="match status" value="1"/>
</dbReference>
<dbReference type="InterPro" id="IPR036526">
    <property type="entry name" value="C-N_Hydrolase_sf"/>
</dbReference>
<dbReference type="InterPro" id="IPR001110">
    <property type="entry name" value="UPF0012_CS"/>
</dbReference>
<evidence type="ECO:0000259" key="3">
    <source>
        <dbReference type="PROSITE" id="PS50263"/>
    </source>
</evidence>
<evidence type="ECO:0000256" key="2">
    <source>
        <dbReference type="ARBA" id="ARBA00022801"/>
    </source>
</evidence>
<dbReference type="SUPFAM" id="SSF56317">
    <property type="entry name" value="Carbon-nitrogen hydrolase"/>
    <property type="match status" value="1"/>
</dbReference>
<accession>A0A1G9A130</accession>
<keyword evidence="5" id="KW-1185">Reference proteome</keyword>
<name>A0A1G9A130_9FIRM</name>
<dbReference type="InterPro" id="IPR003010">
    <property type="entry name" value="C-N_Hydrolase"/>
</dbReference>
<dbReference type="FunFam" id="3.60.110.10:FF:000002">
    <property type="entry name" value="Nitrilase family member 2"/>
    <property type="match status" value="1"/>
</dbReference>
<evidence type="ECO:0000313" key="5">
    <source>
        <dbReference type="Proteomes" id="UP000198718"/>
    </source>
</evidence>
<sequence length="277" mass="31450">MMGKFNVAVCQMLVTDNKKKNLEKAEAMIREAQSQGAQLVVLPEIFNCLYNNDYMREMAEDFPGVTTTMLRNLAKELGLYIVGGSIPEKSKEKIFNTSYTFNPEGDLIATYRKMHLFDIDVKGKITFKESDILASGEGITVVDTEFCKIGIAICYDMRFPELMRLMALKGAEVIVVPAAFNTTTGPAHWHDTIKIRAVDNQVYFIAASPARNLESSYHAYGHSTIMNPWGEIVATTNEEESIIYGEIDLDYIKKVREELPLLKHRRTDLYRLEILEK</sequence>
<dbReference type="PROSITE" id="PS01227">
    <property type="entry name" value="UPF0012"/>
    <property type="match status" value="1"/>
</dbReference>
<dbReference type="GO" id="GO:0050152">
    <property type="term" value="F:omega-amidase activity"/>
    <property type="evidence" value="ECO:0007669"/>
    <property type="project" value="TreeGrafter"/>
</dbReference>
<dbReference type="GO" id="GO:0006541">
    <property type="term" value="P:glutamine metabolic process"/>
    <property type="evidence" value="ECO:0007669"/>
    <property type="project" value="TreeGrafter"/>
</dbReference>
<dbReference type="Gene3D" id="3.60.110.10">
    <property type="entry name" value="Carbon-nitrogen hydrolase"/>
    <property type="match status" value="1"/>
</dbReference>
<dbReference type="Proteomes" id="UP000198718">
    <property type="component" value="Unassembled WGS sequence"/>
</dbReference>
<proteinExistence type="inferred from homology"/>
<keyword evidence="2 4" id="KW-0378">Hydrolase</keyword>
<dbReference type="PANTHER" id="PTHR23088:SF30">
    <property type="entry name" value="OMEGA-AMIDASE NIT2"/>
    <property type="match status" value="1"/>
</dbReference>
<evidence type="ECO:0000313" key="4">
    <source>
        <dbReference type="EMBL" id="SDK20100.1"/>
    </source>
</evidence>
<dbReference type="CDD" id="cd07572">
    <property type="entry name" value="nit"/>
    <property type="match status" value="1"/>
</dbReference>
<dbReference type="PROSITE" id="PS50263">
    <property type="entry name" value="CN_HYDROLASE"/>
    <property type="match status" value="1"/>
</dbReference>
<dbReference type="EMBL" id="FNFP01000001">
    <property type="protein sequence ID" value="SDK20100.1"/>
    <property type="molecule type" value="Genomic_DNA"/>
</dbReference>
<protein>
    <submittedName>
        <fullName evidence="4">Predicted amidohydrolase</fullName>
    </submittedName>
</protein>
<dbReference type="GO" id="GO:0006528">
    <property type="term" value="P:asparagine metabolic process"/>
    <property type="evidence" value="ECO:0007669"/>
    <property type="project" value="TreeGrafter"/>
</dbReference>
<feature type="domain" description="CN hydrolase" evidence="3">
    <location>
        <begin position="5"/>
        <end position="249"/>
    </location>
</feature>
<dbReference type="Pfam" id="PF00795">
    <property type="entry name" value="CN_hydrolase"/>
    <property type="match status" value="1"/>
</dbReference>
<dbReference type="AlphaFoldDB" id="A0A1G9A130"/>